<dbReference type="InterPro" id="IPR053790">
    <property type="entry name" value="P5CR-like_CS"/>
</dbReference>
<dbReference type="OrthoDB" id="9805754at2"/>
<evidence type="ECO:0000259" key="10">
    <source>
        <dbReference type="Pfam" id="PF03807"/>
    </source>
</evidence>
<reference evidence="12 13" key="1">
    <citation type="submission" date="2019-06" db="EMBL/GenBank/DDBJ databases">
        <title>Saccharibacillus brassicae sp. nov., an endophytic bacterium isolated from Chinese cabbage seeds (Brassica pekinensis).</title>
        <authorList>
            <person name="Jiang L."/>
            <person name="Lee J."/>
            <person name="Kim S.W."/>
        </authorList>
    </citation>
    <scope>NUCLEOTIDE SEQUENCE [LARGE SCALE GENOMIC DNA]</scope>
    <source>
        <strain evidence="13">KCTC 43072 / ATSA2</strain>
    </source>
</reference>
<dbReference type="InterPro" id="IPR008927">
    <property type="entry name" value="6-PGluconate_DH-like_C_sf"/>
</dbReference>
<dbReference type="Gene3D" id="1.10.3730.10">
    <property type="entry name" value="ProC C-terminal domain-like"/>
    <property type="match status" value="1"/>
</dbReference>
<comment type="function">
    <text evidence="5 6">Catalyzes the reduction of 1-pyrroline-5-carboxylate (PCA) to L-proline.</text>
</comment>
<comment type="catalytic activity">
    <reaction evidence="6">
        <text>L-proline + NAD(+) = (S)-1-pyrroline-5-carboxylate + NADH + 2 H(+)</text>
        <dbReference type="Rhea" id="RHEA:14105"/>
        <dbReference type="ChEBI" id="CHEBI:15378"/>
        <dbReference type="ChEBI" id="CHEBI:17388"/>
        <dbReference type="ChEBI" id="CHEBI:57540"/>
        <dbReference type="ChEBI" id="CHEBI:57945"/>
        <dbReference type="ChEBI" id="CHEBI:60039"/>
        <dbReference type="EC" id="1.5.1.2"/>
    </reaction>
</comment>
<dbReference type="UniPathway" id="UPA00098">
    <property type="reaction ID" value="UER00361"/>
</dbReference>
<evidence type="ECO:0000256" key="5">
    <source>
        <dbReference type="ARBA" id="ARBA00058118"/>
    </source>
</evidence>
<dbReference type="KEGG" id="saca:FFV09_00495"/>
<evidence type="ECO:0000256" key="6">
    <source>
        <dbReference type="HAMAP-Rule" id="MF_01925"/>
    </source>
</evidence>
<dbReference type="GO" id="GO:0005737">
    <property type="term" value="C:cytoplasm"/>
    <property type="evidence" value="ECO:0007669"/>
    <property type="project" value="UniProtKB-SubCell"/>
</dbReference>
<dbReference type="FunFam" id="1.10.3730.10:FF:000001">
    <property type="entry name" value="Pyrroline-5-carboxylate reductase"/>
    <property type="match status" value="1"/>
</dbReference>
<dbReference type="Pfam" id="PF14748">
    <property type="entry name" value="P5CR_dimer"/>
    <property type="match status" value="1"/>
</dbReference>
<feature type="binding site" evidence="8">
    <location>
        <begin position="81"/>
        <end position="84"/>
    </location>
    <ligand>
        <name>NADP(+)</name>
        <dbReference type="ChEBI" id="CHEBI:58349"/>
    </ligand>
</feature>
<keyword evidence="6 9" id="KW-0028">Amino-acid biosynthesis</keyword>
<feature type="domain" description="Pyrroline-5-carboxylate reductase dimerisation" evidence="11">
    <location>
        <begin position="174"/>
        <end position="278"/>
    </location>
</feature>
<evidence type="ECO:0000259" key="11">
    <source>
        <dbReference type="Pfam" id="PF14748"/>
    </source>
</evidence>
<dbReference type="InterPro" id="IPR036291">
    <property type="entry name" value="NAD(P)-bd_dom_sf"/>
</dbReference>
<dbReference type="PIRSF" id="PIRSF000193">
    <property type="entry name" value="Pyrrol-5-carb_rd"/>
    <property type="match status" value="1"/>
</dbReference>
<name>A0A4Y6UTY1_SACBS</name>
<comment type="subcellular location">
    <subcellularLocation>
        <location evidence="6">Cytoplasm</location>
    </subcellularLocation>
</comment>
<dbReference type="Gene3D" id="3.40.50.720">
    <property type="entry name" value="NAD(P)-binding Rossmann-like Domain"/>
    <property type="match status" value="1"/>
</dbReference>
<dbReference type="InterPro" id="IPR029036">
    <property type="entry name" value="P5CR_dimer"/>
</dbReference>
<dbReference type="InterPro" id="IPR028939">
    <property type="entry name" value="P5C_Rdtase_cat_N"/>
</dbReference>
<dbReference type="PANTHER" id="PTHR11645:SF49">
    <property type="entry name" value="PYRROLINE-5-CARBOXYLATE REDUCTASE 1"/>
    <property type="match status" value="1"/>
</dbReference>
<evidence type="ECO:0000256" key="8">
    <source>
        <dbReference type="PIRSR" id="PIRSR000193-1"/>
    </source>
</evidence>
<proteinExistence type="inferred from homology"/>
<dbReference type="PROSITE" id="PS00521">
    <property type="entry name" value="P5CR"/>
    <property type="match status" value="1"/>
</dbReference>
<dbReference type="AlphaFoldDB" id="A0A4Y6UTY1"/>
<keyword evidence="13" id="KW-1185">Reference proteome</keyword>
<protein>
    <recommendedName>
        <fullName evidence="6 7">Pyrroline-5-carboxylate reductase</fullName>
        <shortName evidence="6">P5C reductase</shortName>
        <shortName evidence="6">P5CR</shortName>
        <ecNumber evidence="6 7">1.5.1.2</ecNumber>
    </recommendedName>
    <alternativeName>
        <fullName evidence="6">PCA reductase</fullName>
    </alternativeName>
</protein>
<evidence type="ECO:0000256" key="4">
    <source>
        <dbReference type="ARBA" id="ARBA00023002"/>
    </source>
</evidence>
<accession>A0A4Y6UTY1</accession>
<keyword evidence="6" id="KW-0963">Cytoplasm</keyword>
<dbReference type="HAMAP" id="MF_01925">
    <property type="entry name" value="P5C_reductase"/>
    <property type="match status" value="1"/>
</dbReference>
<dbReference type="EMBL" id="CP041217">
    <property type="protein sequence ID" value="QDH19465.1"/>
    <property type="molecule type" value="Genomic_DNA"/>
</dbReference>
<keyword evidence="3 6" id="KW-0521">NADP</keyword>
<dbReference type="EC" id="1.5.1.2" evidence="6 7"/>
<gene>
    <name evidence="6 12" type="primary">proC</name>
    <name evidence="12" type="ORF">FFV09_00495</name>
</gene>
<dbReference type="SUPFAM" id="SSF48179">
    <property type="entry name" value="6-phosphogluconate dehydrogenase C-terminal domain-like"/>
    <property type="match status" value="1"/>
</dbReference>
<evidence type="ECO:0000313" key="12">
    <source>
        <dbReference type="EMBL" id="QDH19465.1"/>
    </source>
</evidence>
<dbReference type="InterPro" id="IPR000304">
    <property type="entry name" value="Pyrroline-COOH_reductase"/>
</dbReference>
<dbReference type="PANTHER" id="PTHR11645">
    <property type="entry name" value="PYRROLINE-5-CARBOXYLATE REDUCTASE"/>
    <property type="match status" value="1"/>
</dbReference>
<dbReference type="Proteomes" id="UP000316968">
    <property type="component" value="Chromosome"/>
</dbReference>
<evidence type="ECO:0000256" key="7">
    <source>
        <dbReference type="NCBIfam" id="TIGR00112"/>
    </source>
</evidence>
<keyword evidence="2 6" id="KW-0641">Proline biosynthesis</keyword>
<comment type="pathway">
    <text evidence="6 9">Amino-acid biosynthesis; L-proline biosynthesis; L-proline from L-glutamate 5-semialdehyde: step 1/1.</text>
</comment>
<feature type="domain" description="Pyrroline-5-carboxylate reductase catalytic N-terminal" evidence="10">
    <location>
        <begin position="11"/>
        <end position="110"/>
    </location>
</feature>
<comment type="catalytic activity">
    <reaction evidence="6 9">
        <text>L-proline + NADP(+) = (S)-1-pyrroline-5-carboxylate + NADPH + 2 H(+)</text>
        <dbReference type="Rhea" id="RHEA:14109"/>
        <dbReference type="ChEBI" id="CHEBI:15378"/>
        <dbReference type="ChEBI" id="CHEBI:17388"/>
        <dbReference type="ChEBI" id="CHEBI:57783"/>
        <dbReference type="ChEBI" id="CHEBI:58349"/>
        <dbReference type="ChEBI" id="CHEBI:60039"/>
        <dbReference type="EC" id="1.5.1.2"/>
    </reaction>
</comment>
<dbReference type="GO" id="GO:0004735">
    <property type="term" value="F:pyrroline-5-carboxylate reductase activity"/>
    <property type="evidence" value="ECO:0007669"/>
    <property type="project" value="UniProtKB-UniRule"/>
</dbReference>
<dbReference type="SUPFAM" id="SSF51735">
    <property type="entry name" value="NAD(P)-binding Rossmann-fold domains"/>
    <property type="match status" value="1"/>
</dbReference>
<evidence type="ECO:0000256" key="3">
    <source>
        <dbReference type="ARBA" id="ARBA00022857"/>
    </source>
</evidence>
<organism evidence="12 13">
    <name type="scientific">Saccharibacillus brassicae</name>
    <dbReference type="NCBI Taxonomy" id="2583377"/>
    <lineage>
        <taxon>Bacteria</taxon>
        <taxon>Bacillati</taxon>
        <taxon>Bacillota</taxon>
        <taxon>Bacilli</taxon>
        <taxon>Bacillales</taxon>
        <taxon>Paenibacillaceae</taxon>
        <taxon>Saccharibacillus</taxon>
    </lineage>
</organism>
<dbReference type="GO" id="GO:0055129">
    <property type="term" value="P:L-proline biosynthetic process"/>
    <property type="evidence" value="ECO:0007669"/>
    <property type="project" value="UniProtKB-UniRule"/>
</dbReference>
<evidence type="ECO:0000256" key="1">
    <source>
        <dbReference type="ARBA" id="ARBA00005525"/>
    </source>
</evidence>
<comment type="similarity">
    <text evidence="1 6 9">Belongs to the pyrroline-5-carboxylate reductase family.</text>
</comment>
<evidence type="ECO:0000256" key="2">
    <source>
        <dbReference type="ARBA" id="ARBA00022650"/>
    </source>
</evidence>
<dbReference type="NCBIfam" id="TIGR00112">
    <property type="entry name" value="proC"/>
    <property type="match status" value="1"/>
</dbReference>
<evidence type="ECO:0000313" key="13">
    <source>
        <dbReference type="Proteomes" id="UP000316968"/>
    </source>
</evidence>
<sequence>MTQTRMLIEDRVCFFGAGSMAEAVARGLIARAVIAPEQITFLNRSDQSKLDRLRQRYGTNGTQDPAEKEQVLRTFPVVILAMKPKDAAEALRQLGTLVGPRTLIVSMIAGLSIDTLRRLLNRPEQPVVRTMPNTSSSIGLGVTGVSFSDGLSEAQRRTARLLFEAVGVVVETEEDKIDALTGISGSGPAYVYYLMEALIEAAELGGLTPEQAREMTVQTVLGAAQMVRQTGEEPAELRRKVTSPNGATQAAIAKLDESDFHGALIRAAQRCSERSAEMGRELESQLPNAESN</sequence>
<evidence type="ECO:0000256" key="9">
    <source>
        <dbReference type="RuleBase" id="RU003903"/>
    </source>
</evidence>
<keyword evidence="4 6" id="KW-0560">Oxidoreductase</keyword>
<dbReference type="Pfam" id="PF03807">
    <property type="entry name" value="F420_oxidored"/>
    <property type="match status" value="1"/>
</dbReference>
<dbReference type="RefSeq" id="WP_141445854.1">
    <property type="nucleotide sequence ID" value="NZ_CP041217.1"/>
</dbReference>